<dbReference type="Proteomes" id="UP001161247">
    <property type="component" value="Chromosome 7"/>
</dbReference>
<keyword evidence="3" id="KW-1185">Reference proteome</keyword>
<evidence type="ECO:0000259" key="1">
    <source>
        <dbReference type="Pfam" id="PF13259"/>
    </source>
</evidence>
<evidence type="ECO:0000313" key="2">
    <source>
        <dbReference type="EMBL" id="CAI9113990.1"/>
    </source>
</evidence>
<dbReference type="AlphaFoldDB" id="A0AAV1E1F2"/>
<name>A0AAV1E1F2_OLDCO</name>
<sequence length="175" mass="19343">MHGSSGCVGSSLYPKLASSIDEPLNQQIPEVPMAPTVYKGSTPESFWTTSNCDYDASTFQSPGSISSVSTSVNDPLSAGCSNASSEFVNHGLHLWKQSRKQWVGSRKSYSQVQQSRAPKLSSLCCLCMAKNFWLYSWNATYDSMLGSNKPFPKPIRLAEMVDFLVDVWEQDGMYD</sequence>
<gene>
    <name evidence="2" type="ORF">OLC1_LOCUS20874</name>
</gene>
<dbReference type="EMBL" id="OX459124">
    <property type="protein sequence ID" value="CAI9113990.1"/>
    <property type="molecule type" value="Genomic_DNA"/>
</dbReference>
<dbReference type="InterPro" id="IPR025124">
    <property type="entry name" value="Gag1-like_clamp"/>
</dbReference>
<dbReference type="PANTHER" id="PTHR33373">
    <property type="entry name" value="OS07G0479600 PROTEIN"/>
    <property type="match status" value="1"/>
</dbReference>
<reference evidence="2" key="1">
    <citation type="submission" date="2023-03" db="EMBL/GenBank/DDBJ databases">
        <authorList>
            <person name="Julca I."/>
        </authorList>
    </citation>
    <scope>NUCLEOTIDE SEQUENCE</scope>
</reference>
<protein>
    <submittedName>
        <fullName evidence="2">OLC1v1037452C4</fullName>
    </submittedName>
</protein>
<proteinExistence type="predicted"/>
<feature type="domain" description="Gag1-like clamp" evidence="1">
    <location>
        <begin position="57"/>
        <end position="175"/>
    </location>
</feature>
<dbReference type="PANTHER" id="PTHR33373:SF1">
    <property type="entry name" value="DUF4050 DOMAIN-CONTAINING PROTEIN"/>
    <property type="match status" value="1"/>
</dbReference>
<organism evidence="2 3">
    <name type="scientific">Oldenlandia corymbosa var. corymbosa</name>
    <dbReference type="NCBI Taxonomy" id="529605"/>
    <lineage>
        <taxon>Eukaryota</taxon>
        <taxon>Viridiplantae</taxon>
        <taxon>Streptophyta</taxon>
        <taxon>Embryophyta</taxon>
        <taxon>Tracheophyta</taxon>
        <taxon>Spermatophyta</taxon>
        <taxon>Magnoliopsida</taxon>
        <taxon>eudicotyledons</taxon>
        <taxon>Gunneridae</taxon>
        <taxon>Pentapetalae</taxon>
        <taxon>asterids</taxon>
        <taxon>lamiids</taxon>
        <taxon>Gentianales</taxon>
        <taxon>Rubiaceae</taxon>
        <taxon>Rubioideae</taxon>
        <taxon>Spermacoceae</taxon>
        <taxon>Hedyotis-Oldenlandia complex</taxon>
        <taxon>Oldenlandia</taxon>
    </lineage>
</organism>
<dbReference type="Pfam" id="PF13259">
    <property type="entry name" value="clamp_Gag1-like"/>
    <property type="match status" value="1"/>
</dbReference>
<accession>A0AAV1E1F2</accession>
<evidence type="ECO:0000313" key="3">
    <source>
        <dbReference type="Proteomes" id="UP001161247"/>
    </source>
</evidence>